<accession>A0ABD2C2X4</accession>
<dbReference type="EMBL" id="JAYRBN010000061">
    <property type="protein sequence ID" value="KAL2739378.1"/>
    <property type="molecule type" value="Genomic_DNA"/>
</dbReference>
<name>A0ABD2C2X4_VESMC</name>
<organism evidence="1 2">
    <name type="scientific">Vespula maculifrons</name>
    <name type="common">Eastern yellow jacket</name>
    <name type="synonym">Wasp</name>
    <dbReference type="NCBI Taxonomy" id="7453"/>
    <lineage>
        <taxon>Eukaryota</taxon>
        <taxon>Metazoa</taxon>
        <taxon>Ecdysozoa</taxon>
        <taxon>Arthropoda</taxon>
        <taxon>Hexapoda</taxon>
        <taxon>Insecta</taxon>
        <taxon>Pterygota</taxon>
        <taxon>Neoptera</taxon>
        <taxon>Endopterygota</taxon>
        <taxon>Hymenoptera</taxon>
        <taxon>Apocrita</taxon>
        <taxon>Aculeata</taxon>
        <taxon>Vespoidea</taxon>
        <taxon>Vespidae</taxon>
        <taxon>Vespinae</taxon>
        <taxon>Vespula</taxon>
    </lineage>
</organism>
<dbReference type="Proteomes" id="UP001607303">
    <property type="component" value="Unassembled WGS sequence"/>
</dbReference>
<dbReference type="AlphaFoldDB" id="A0ABD2C2X4"/>
<gene>
    <name evidence="1" type="ORF">V1477_010767</name>
</gene>
<evidence type="ECO:0000313" key="1">
    <source>
        <dbReference type="EMBL" id="KAL2739378.1"/>
    </source>
</evidence>
<proteinExistence type="predicted"/>
<reference evidence="1 2" key="1">
    <citation type="journal article" date="2024" name="Ann. Entomol. Soc. Am.">
        <title>Genomic analyses of the southern and eastern yellowjacket wasps (Hymenoptera: Vespidae) reveal evolutionary signatures of social life.</title>
        <authorList>
            <person name="Catto M.A."/>
            <person name="Caine P.B."/>
            <person name="Orr S.E."/>
            <person name="Hunt B.G."/>
            <person name="Goodisman M.A.D."/>
        </authorList>
    </citation>
    <scope>NUCLEOTIDE SEQUENCE [LARGE SCALE GENOMIC DNA]</scope>
    <source>
        <strain evidence="1">232</strain>
        <tissue evidence="1">Head and thorax</tissue>
    </source>
</reference>
<sequence>MVEGMRKLKEKEEEKDRMKKSSFKLIKVNFVILPESFGDTNKENLRMEWKKTKAAHVLPKMSVKSEDIDNCKANYHRFSNLAKLLTLSFEGSLLFANMKELKRRSKRKERRKDCG</sequence>
<comment type="caution">
    <text evidence="1">The sequence shown here is derived from an EMBL/GenBank/DDBJ whole genome shotgun (WGS) entry which is preliminary data.</text>
</comment>
<keyword evidence="2" id="KW-1185">Reference proteome</keyword>
<protein>
    <submittedName>
        <fullName evidence="1">Uncharacterized protein</fullName>
    </submittedName>
</protein>
<evidence type="ECO:0000313" key="2">
    <source>
        <dbReference type="Proteomes" id="UP001607303"/>
    </source>
</evidence>